<name>A0A178BTX5_9EURO</name>
<dbReference type="GeneID" id="34594885"/>
<feature type="compositionally biased region" description="Basic and acidic residues" evidence="1">
    <location>
        <begin position="89"/>
        <end position="106"/>
    </location>
</feature>
<feature type="compositionally biased region" description="Basic and acidic residues" evidence="1">
    <location>
        <begin position="116"/>
        <end position="126"/>
    </location>
</feature>
<protein>
    <submittedName>
        <fullName evidence="2">Uncharacterized protein</fullName>
    </submittedName>
</protein>
<dbReference type="Proteomes" id="UP000185904">
    <property type="component" value="Unassembled WGS sequence"/>
</dbReference>
<evidence type="ECO:0000313" key="3">
    <source>
        <dbReference type="Proteomes" id="UP000185904"/>
    </source>
</evidence>
<feature type="region of interest" description="Disordered" evidence="1">
    <location>
        <begin position="89"/>
        <end position="146"/>
    </location>
</feature>
<proteinExistence type="predicted"/>
<dbReference type="AlphaFoldDB" id="A0A178BTX5"/>
<sequence length="146" mass="16677">MPEIPPTNDRECQPVHCTGNFHQSRSSLHSSPLQYRAGYHGRDGHDFRCHFGVDVAEAVYVHPSFHAAEIERERKRAERTEERLKEERLKEERLKEERLKEEEKETNVTTNVATAVDEKAEGHAEEFSAAAHDIPEGGQTADTTEQ</sequence>
<dbReference type="EMBL" id="LVCJ01000160">
    <property type="protein sequence ID" value="OAL20355.1"/>
    <property type="molecule type" value="Genomic_DNA"/>
</dbReference>
<evidence type="ECO:0000256" key="1">
    <source>
        <dbReference type="SAM" id="MobiDB-lite"/>
    </source>
</evidence>
<reference evidence="2 3" key="1">
    <citation type="submission" date="2016-03" db="EMBL/GenBank/DDBJ databases">
        <title>The draft genome sequence of Fonsecaea nubica causative agent of cutaneous subcutaneous infection in human host.</title>
        <authorList>
            <person name="Costa F."/>
            <person name="Sybren D.H."/>
            <person name="Raittz R.T."/>
            <person name="Weiss V.A."/>
            <person name="Leao A.C."/>
            <person name="Gomes R."/>
            <person name="De Souza E.M."/>
            <person name="Pedrosa F.O."/>
            <person name="Steffens M.B."/>
            <person name="Bombassaro A."/>
            <person name="Tadra-Sfeir M.Z."/>
            <person name="Moreno L.F."/>
            <person name="Najafzadeh M.J."/>
            <person name="Felipe M.S."/>
            <person name="Teixeira M."/>
            <person name="Sun J."/>
            <person name="Xi L."/>
            <person name="Castro M.A."/>
            <person name="Vicente V.A."/>
        </authorList>
    </citation>
    <scope>NUCLEOTIDE SEQUENCE [LARGE SCALE GENOMIC DNA]</scope>
    <source>
        <strain evidence="2 3">CBS 269.64</strain>
    </source>
</reference>
<accession>A0A178BTX5</accession>
<dbReference type="RefSeq" id="XP_022494275.1">
    <property type="nucleotide sequence ID" value="XM_022649753.1"/>
</dbReference>
<gene>
    <name evidence="2" type="ORF">AYO20_11506</name>
</gene>
<organism evidence="2 3">
    <name type="scientific">Fonsecaea nubica</name>
    <dbReference type="NCBI Taxonomy" id="856822"/>
    <lineage>
        <taxon>Eukaryota</taxon>
        <taxon>Fungi</taxon>
        <taxon>Dikarya</taxon>
        <taxon>Ascomycota</taxon>
        <taxon>Pezizomycotina</taxon>
        <taxon>Eurotiomycetes</taxon>
        <taxon>Chaetothyriomycetidae</taxon>
        <taxon>Chaetothyriales</taxon>
        <taxon>Herpotrichiellaceae</taxon>
        <taxon>Fonsecaea</taxon>
    </lineage>
</organism>
<comment type="caution">
    <text evidence="2">The sequence shown here is derived from an EMBL/GenBank/DDBJ whole genome shotgun (WGS) entry which is preliminary data.</text>
</comment>
<keyword evidence="3" id="KW-1185">Reference proteome</keyword>
<evidence type="ECO:0000313" key="2">
    <source>
        <dbReference type="EMBL" id="OAL20355.1"/>
    </source>
</evidence>